<keyword evidence="1" id="KW-0812">Transmembrane</keyword>
<feature type="transmembrane region" description="Helical" evidence="1">
    <location>
        <begin position="91"/>
        <end position="111"/>
    </location>
</feature>
<feature type="transmembrane region" description="Helical" evidence="1">
    <location>
        <begin position="12"/>
        <end position="29"/>
    </location>
</feature>
<feature type="transmembrane region" description="Helical" evidence="1">
    <location>
        <begin position="35"/>
        <end position="54"/>
    </location>
</feature>
<dbReference type="EMBL" id="FQWV01000005">
    <property type="protein sequence ID" value="SHH23462.1"/>
    <property type="molecule type" value="Genomic_DNA"/>
</dbReference>
<reference evidence="2 3" key="1">
    <citation type="submission" date="2016-11" db="EMBL/GenBank/DDBJ databases">
        <authorList>
            <person name="Jaros S."/>
            <person name="Januszkiewicz K."/>
            <person name="Wedrychowicz H."/>
        </authorList>
    </citation>
    <scope>NUCLEOTIDE SEQUENCE [LARGE SCALE GENOMIC DNA]</scope>
    <source>
        <strain evidence="2 3">DSM 9297</strain>
    </source>
</reference>
<name>A0A1M5RAU4_9EURY</name>
<feature type="transmembrane region" description="Helical" evidence="1">
    <location>
        <begin position="66"/>
        <end position="85"/>
    </location>
</feature>
<dbReference type="Proteomes" id="UP000184357">
    <property type="component" value="Unassembled WGS sequence"/>
</dbReference>
<sequence length="175" mass="17606">MFRRTRETAPAGLVPLAWGFAIAAHLGLVADRPVLVAHLVMDALLVAFVALSWADMGAGVLRAWRLVILAGIPVTLAGTVGLLVAPDPASSLLVAVSVVGWTLLPVPALWYTGREAAGTAGAVNYAAATLSLAGAVGYVAALAAGAVPDSSLRIAGLAFVGVGQTVGIVDAAVRY</sequence>
<evidence type="ECO:0000256" key="1">
    <source>
        <dbReference type="SAM" id="Phobius"/>
    </source>
</evidence>
<organism evidence="2 3">
    <name type="scientific">Halobaculum gomorrense</name>
    <dbReference type="NCBI Taxonomy" id="43928"/>
    <lineage>
        <taxon>Archaea</taxon>
        <taxon>Methanobacteriati</taxon>
        <taxon>Methanobacteriota</taxon>
        <taxon>Stenosarchaea group</taxon>
        <taxon>Halobacteria</taxon>
        <taxon>Halobacteriales</taxon>
        <taxon>Haloferacaceae</taxon>
        <taxon>Halobaculum</taxon>
    </lineage>
</organism>
<gene>
    <name evidence="2" type="ORF">SAMN05443636_2121</name>
</gene>
<keyword evidence="1" id="KW-1133">Transmembrane helix</keyword>
<feature type="transmembrane region" description="Helical" evidence="1">
    <location>
        <begin position="152"/>
        <end position="173"/>
    </location>
</feature>
<dbReference type="AlphaFoldDB" id="A0A1M5RAU4"/>
<feature type="transmembrane region" description="Helical" evidence="1">
    <location>
        <begin position="123"/>
        <end position="146"/>
    </location>
</feature>
<dbReference type="STRING" id="43928.SAMN05443636_2121"/>
<protein>
    <submittedName>
        <fullName evidence="2">Uncharacterized protein</fullName>
    </submittedName>
</protein>
<proteinExistence type="predicted"/>
<dbReference type="OrthoDB" id="330871at2157"/>
<evidence type="ECO:0000313" key="2">
    <source>
        <dbReference type="EMBL" id="SHH23462.1"/>
    </source>
</evidence>
<dbReference type="RefSeq" id="WP_073309614.1">
    <property type="nucleotide sequence ID" value="NZ_FQWV01000005.1"/>
</dbReference>
<evidence type="ECO:0000313" key="3">
    <source>
        <dbReference type="Proteomes" id="UP000184357"/>
    </source>
</evidence>
<accession>A0A1M5RAU4</accession>
<keyword evidence="3" id="KW-1185">Reference proteome</keyword>
<keyword evidence="1" id="KW-0472">Membrane</keyword>